<organism evidence="3 4">
    <name type="scientific">Coniochaeta pulveracea</name>
    <dbReference type="NCBI Taxonomy" id="177199"/>
    <lineage>
        <taxon>Eukaryota</taxon>
        <taxon>Fungi</taxon>
        <taxon>Dikarya</taxon>
        <taxon>Ascomycota</taxon>
        <taxon>Pezizomycotina</taxon>
        <taxon>Sordariomycetes</taxon>
        <taxon>Sordariomycetidae</taxon>
        <taxon>Coniochaetales</taxon>
        <taxon>Coniochaetaceae</taxon>
        <taxon>Coniochaeta</taxon>
    </lineage>
</organism>
<gene>
    <name evidence="3" type="ORF">DL546_009311</name>
</gene>
<evidence type="ECO:0000313" key="4">
    <source>
        <dbReference type="Proteomes" id="UP000275385"/>
    </source>
</evidence>
<keyword evidence="4" id="KW-1185">Reference proteome</keyword>
<reference evidence="3 4" key="1">
    <citation type="submission" date="2018-08" db="EMBL/GenBank/DDBJ databases">
        <title>Draft genome of the lignicolous fungus Coniochaeta pulveracea.</title>
        <authorList>
            <person name="Borstlap C.J."/>
            <person name="De Witt R.N."/>
            <person name="Botha A."/>
            <person name="Volschenk H."/>
        </authorList>
    </citation>
    <scope>NUCLEOTIDE SEQUENCE [LARGE SCALE GENOMIC DNA]</scope>
    <source>
        <strain evidence="3 4">CAB683</strain>
    </source>
</reference>
<feature type="compositionally biased region" description="Basic and acidic residues" evidence="1">
    <location>
        <begin position="460"/>
        <end position="475"/>
    </location>
</feature>
<dbReference type="EMBL" id="QVQW01000007">
    <property type="protein sequence ID" value="RKU47921.1"/>
    <property type="molecule type" value="Genomic_DNA"/>
</dbReference>
<sequence length="487" mass="52805">MESRPSSKSSDTTLYDQYADLEKFQRFPDPSKETLHTWISRVTLAMLAVLTLATIGGLVVSGLVFGQSVTVNGQCASQSFVLFASLLAMPYVGLHIQAARLNFSVVRGQPFQHPLHSWVIIMARIDFIAWIVGLVASSVSLAKAKGEKAHLQGDVAICVLAFLAMTLCICVVEKATEPFVLPWISPSRMYVCRISKLGSAILVDDSISRRASIRSPQIHMRPNGVPAPGGSRPLEREPTEIIEPEDALPRANYVKPDHERPGAKPVGPRIPEPTYQAASKELPAPQYLPPMPQESRGWRDDWSEFAGEAGLRKSGSVSEFTIGSATTSTVSAGPAVAPAPPAPTVPTLPTATYNVWVPTKRNKHARAHSATSSSSKRPLLPTVSEIMTPLTESSIDDYLGPWSPAPTVKVFDGDAKEGTVGLGITSPEIRPSGSFKRERKPTRARTLRTPEPLKKTKVAAKPEKNLLEVKEDKTKTVSPRVPGSFVE</sequence>
<evidence type="ECO:0000256" key="1">
    <source>
        <dbReference type="SAM" id="MobiDB-lite"/>
    </source>
</evidence>
<keyword evidence="2" id="KW-0812">Transmembrane</keyword>
<comment type="caution">
    <text evidence="3">The sequence shown here is derived from an EMBL/GenBank/DDBJ whole genome shotgun (WGS) entry which is preliminary data.</text>
</comment>
<dbReference type="AlphaFoldDB" id="A0A420YJ88"/>
<feature type="transmembrane region" description="Helical" evidence="2">
    <location>
        <begin position="151"/>
        <end position="172"/>
    </location>
</feature>
<feature type="transmembrane region" description="Helical" evidence="2">
    <location>
        <begin position="115"/>
        <end position="139"/>
    </location>
</feature>
<proteinExistence type="predicted"/>
<dbReference type="OrthoDB" id="5243382at2759"/>
<protein>
    <submittedName>
        <fullName evidence="3">Uncharacterized protein</fullName>
    </submittedName>
</protein>
<feature type="compositionally biased region" description="Basic residues" evidence="1">
    <location>
        <begin position="437"/>
        <end position="446"/>
    </location>
</feature>
<feature type="transmembrane region" description="Helical" evidence="2">
    <location>
        <begin position="76"/>
        <end position="94"/>
    </location>
</feature>
<keyword evidence="2" id="KW-1133">Transmembrane helix</keyword>
<accession>A0A420YJ88</accession>
<evidence type="ECO:0000313" key="3">
    <source>
        <dbReference type="EMBL" id="RKU47921.1"/>
    </source>
</evidence>
<name>A0A420YJ88_9PEZI</name>
<dbReference type="Proteomes" id="UP000275385">
    <property type="component" value="Unassembled WGS sequence"/>
</dbReference>
<evidence type="ECO:0000256" key="2">
    <source>
        <dbReference type="SAM" id="Phobius"/>
    </source>
</evidence>
<feature type="transmembrane region" description="Helical" evidence="2">
    <location>
        <begin position="42"/>
        <end position="64"/>
    </location>
</feature>
<feature type="region of interest" description="Disordered" evidence="1">
    <location>
        <begin position="418"/>
        <end position="487"/>
    </location>
</feature>
<dbReference type="STRING" id="177199.A0A420YJ88"/>
<keyword evidence="2" id="KW-0472">Membrane</keyword>